<dbReference type="OrthoDB" id="2273115at2"/>
<protein>
    <submittedName>
        <fullName evidence="4">2-keto-4-pentenoate hydratase/2-oxohepta-3-ene-1,7-dioic acid hydratase in catechol pathway</fullName>
    </submittedName>
</protein>
<keyword evidence="2" id="KW-0479">Metal-binding</keyword>
<name>A0A561VLE7_ACTTI</name>
<keyword evidence="5" id="KW-1185">Reference proteome</keyword>
<accession>A0A561VLE7</accession>
<dbReference type="GO" id="GO:0003824">
    <property type="term" value="F:catalytic activity"/>
    <property type="evidence" value="ECO:0007669"/>
    <property type="project" value="InterPro"/>
</dbReference>
<evidence type="ECO:0000313" key="5">
    <source>
        <dbReference type="Proteomes" id="UP000320239"/>
    </source>
</evidence>
<proteinExistence type="inferred from homology"/>
<comment type="similarity">
    <text evidence="1">Belongs to the FAH family.</text>
</comment>
<gene>
    <name evidence="4" type="ORF">FHX34_105306</name>
</gene>
<dbReference type="InterPro" id="IPR036663">
    <property type="entry name" value="Fumarylacetoacetase_C_sf"/>
</dbReference>
<dbReference type="AlphaFoldDB" id="A0A561VLE7"/>
<dbReference type="Gene3D" id="3.90.850.10">
    <property type="entry name" value="Fumarylacetoacetase-like, C-terminal domain"/>
    <property type="match status" value="1"/>
</dbReference>
<evidence type="ECO:0000256" key="1">
    <source>
        <dbReference type="ARBA" id="ARBA00010211"/>
    </source>
</evidence>
<comment type="caution">
    <text evidence="4">The sequence shown here is derived from an EMBL/GenBank/DDBJ whole genome shotgun (WGS) entry which is preliminary data.</text>
</comment>
<dbReference type="SUPFAM" id="SSF56529">
    <property type="entry name" value="FAH"/>
    <property type="match status" value="1"/>
</dbReference>
<dbReference type="PANTHER" id="PTHR42796">
    <property type="entry name" value="FUMARYLACETOACETATE HYDROLASE DOMAIN-CONTAINING PROTEIN 2A-RELATED"/>
    <property type="match status" value="1"/>
</dbReference>
<dbReference type="EMBL" id="VIWY01000005">
    <property type="protein sequence ID" value="TWG12439.1"/>
    <property type="molecule type" value="Genomic_DNA"/>
</dbReference>
<evidence type="ECO:0000313" key="4">
    <source>
        <dbReference type="EMBL" id="TWG12439.1"/>
    </source>
</evidence>
<dbReference type="GO" id="GO:0046872">
    <property type="term" value="F:metal ion binding"/>
    <property type="evidence" value="ECO:0007669"/>
    <property type="project" value="UniProtKB-KW"/>
</dbReference>
<dbReference type="RefSeq" id="WP_122978962.1">
    <property type="nucleotide sequence ID" value="NZ_BOMX01000092.1"/>
</dbReference>
<evidence type="ECO:0000256" key="2">
    <source>
        <dbReference type="ARBA" id="ARBA00022723"/>
    </source>
</evidence>
<dbReference type="InterPro" id="IPR011234">
    <property type="entry name" value="Fumarylacetoacetase-like_C"/>
</dbReference>
<sequence>MSINLIRFESADGPRWAVLRDGLAVPLPAEYVSTADVLADRAKTARTVLADTAIAGIRIDGLRLLAPVPDARILCQGANYRSHMIESGMNPDRAFNMLFTKSTASLTGPDGEIVRPGHVRLLDYEVELGIVLGVPITGPVTVTDDDLHAYIGAFVLANDVSARDVQLPQGQWYKGKSYPTFCPAGPYLCVPDPGEVRRWRELRLTLSVNGKVRQDGLAGDMVFGPAATLTELSGLERLGTGDLILTGTPGGCALQPPGAAAQRIAGLLPEEKRWDLFVKTQSRSSAYLQPGDLVEASIRTADGRLDLGVQRHRVH</sequence>
<dbReference type="Proteomes" id="UP000320239">
    <property type="component" value="Unassembled WGS sequence"/>
</dbReference>
<dbReference type="PANTHER" id="PTHR42796:SF4">
    <property type="entry name" value="FUMARYLACETOACETATE HYDROLASE DOMAIN-CONTAINING PROTEIN 2A"/>
    <property type="match status" value="1"/>
</dbReference>
<evidence type="ECO:0000259" key="3">
    <source>
        <dbReference type="Pfam" id="PF01557"/>
    </source>
</evidence>
<reference evidence="4 5" key="1">
    <citation type="submission" date="2019-06" db="EMBL/GenBank/DDBJ databases">
        <title>Sequencing the genomes of 1000 actinobacteria strains.</title>
        <authorList>
            <person name="Klenk H.-P."/>
        </authorList>
    </citation>
    <scope>NUCLEOTIDE SEQUENCE [LARGE SCALE GENOMIC DNA]</scope>
    <source>
        <strain evidence="4 5">DSM 43866</strain>
    </source>
</reference>
<organism evidence="4 5">
    <name type="scientific">Actinoplanes teichomyceticus</name>
    <dbReference type="NCBI Taxonomy" id="1867"/>
    <lineage>
        <taxon>Bacteria</taxon>
        <taxon>Bacillati</taxon>
        <taxon>Actinomycetota</taxon>
        <taxon>Actinomycetes</taxon>
        <taxon>Micromonosporales</taxon>
        <taxon>Micromonosporaceae</taxon>
        <taxon>Actinoplanes</taxon>
    </lineage>
</organism>
<dbReference type="GO" id="GO:0044281">
    <property type="term" value="P:small molecule metabolic process"/>
    <property type="evidence" value="ECO:0007669"/>
    <property type="project" value="UniProtKB-ARBA"/>
</dbReference>
<dbReference type="Pfam" id="PF01557">
    <property type="entry name" value="FAA_hydrolase"/>
    <property type="match status" value="1"/>
</dbReference>
<dbReference type="InterPro" id="IPR051121">
    <property type="entry name" value="FAH"/>
</dbReference>
<feature type="domain" description="Fumarylacetoacetase-like C-terminal" evidence="3">
    <location>
        <begin position="73"/>
        <end position="314"/>
    </location>
</feature>